<feature type="transmembrane region" description="Helical" evidence="14">
    <location>
        <begin position="174"/>
        <end position="192"/>
    </location>
</feature>
<evidence type="ECO:0000256" key="3">
    <source>
        <dbReference type="ARBA" id="ARBA00012374"/>
    </source>
</evidence>
<keyword evidence="14" id="KW-0133">Cell shape</keyword>
<feature type="transmembrane region" description="Helical" evidence="14">
    <location>
        <begin position="102"/>
        <end position="120"/>
    </location>
</feature>
<dbReference type="GO" id="GO:0071555">
    <property type="term" value="P:cell wall organization"/>
    <property type="evidence" value="ECO:0007669"/>
    <property type="project" value="UniProtKB-KW"/>
</dbReference>
<keyword evidence="8 14" id="KW-1133">Transmembrane helix</keyword>
<reference evidence="15 16" key="1">
    <citation type="journal article" date="2020" name="Biotechnol. Biofuels">
        <title>New insights from the biogas microbiome by comprehensive genome-resolved metagenomics of nearly 1600 species originating from multiple anaerobic digesters.</title>
        <authorList>
            <person name="Campanaro S."/>
            <person name="Treu L."/>
            <person name="Rodriguez-R L.M."/>
            <person name="Kovalovszki A."/>
            <person name="Ziels R.M."/>
            <person name="Maus I."/>
            <person name="Zhu X."/>
            <person name="Kougias P.G."/>
            <person name="Basile A."/>
            <person name="Luo G."/>
            <person name="Schluter A."/>
            <person name="Konstantinidis K.T."/>
            <person name="Angelidaki I."/>
        </authorList>
    </citation>
    <scope>NUCLEOTIDE SEQUENCE [LARGE SCALE GENOMIC DNA]</scope>
    <source>
        <strain evidence="15">AS19jrsBPTG_9</strain>
    </source>
</reference>
<dbReference type="EMBL" id="JAAZIL010000047">
    <property type="protein sequence ID" value="NLZ24466.1"/>
    <property type="molecule type" value="Genomic_DNA"/>
</dbReference>
<dbReference type="GO" id="GO:0050380">
    <property type="term" value="F:undecaprenyl-diphosphatase activity"/>
    <property type="evidence" value="ECO:0007669"/>
    <property type="project" value="UniProtKB-UniRule"/>
</dbReference>
<evidence type="ECO:0000256" key="5">
    <source>
        <dbReference type="ARBA" id="ARBA00022475"/>
    </source>
</evidence>
<feature type="transmembrane region" description="Helical" evidence="14">
    <location>
        <begin position="233"/>
        <end position="252"/>
    </location>
</feature>
<keyword evidence="9 14" id="KW-0472">Membrane</keyword>
<evidence type="ECO:0000256" key="6">
    <source>
        <dbReference type="ARBA" id="ARBA00022692"/>
    </source>
</evidence>
<feature type="transmembrane region" description="Helical" evidence="14">
    <location>
        <begin position="41"/>
        <end position="62"/>
    </location>
</feature>
<evidence type="ECO:0000256" key="2">
    <source>
        <dbReference type="ARBA" id="ARBA00010621"/>
    </source>
</evidence>
<evidence type="ECO:0000256" key="4">
    <source>
        <dbReference type="ARBA" id="ARBA00021581"/>
    </source>
</evidence>
<dbReference type="PANTHER" id="PTHR30622">
    <property type="entry name" value="UNDECAPRENYL-DIPHOSPHATASE"/>
    <property type="match status" value="1"/>
</dbReference>
<comment type="catalytic activity">
    <reaction evidence="13 14">
        <text>di-trans,octa-cis-undecaprenyl diphosphate + H2O = di-trans,octa-cis-undecaprenyl phosphate + phosphate + H(+)</text>
        <dbReference type="Rhea" id="RHEA:28094"/>
        <dbReference type="ChEBI" id="CHEBI:15377"/>
        <dbReference type="ChEBI" id="CHEBI:15378"/>
        <dbReference type="ChEBI" id="CHEBI:43474"/>
        <dbReference type="ChEBI" id="CHEBI:58405"/>
        <dbReference type="ChEBI" id="CHEBI:60392"/>
        <dbReference type="EC" id="3.6.1.27"/>
    </reaction>
</comment>
<keyword evidence="7 14" id="KW-0378">Hydrolase</keyword>
<comment type="caution">
    <text evidence="15">The sequence shown here is derived from an EMBL/GenBank/DDBJ whole genome shotgun (WGS) entry which is preliminary data.</text>
</comment>
<dbReference type="AlphaFoldDB" id="A0A847VD37"/>
<protein>
    <recommendedName>
        <fullName evidence="4 14">Undecaprenyl-diphosphatase</fullName>
        <ecNumber evidence="3 14">3.6.1.27</ecNumber>
    </recommendedName>
    <alternativeName>
        <fullName evidence="12 14">Bacitracin resistance protein</fullName>
    </alternativeName>
    <alternativeName>
        <fullName evidence="11 14">Undecaprenyl pyrophosphate phosphatase</fullName>
    </alternativeName>
</protein>
<name>A0A847VD37_9BACT</name>
<feature type="transmembrane region" description="Helical" evidence="14">
    <location>
        <begin position="74"/>
        <end position="96"/>
    </location>
</feature>
<accession>A0A847VD37</accession>
<dbReference type="HAMAP" id="MF_01006">
    <property type="entry name" value="Undec_diphosphatase"/>
    <property type="match status" value="1"/>
</dbReference>
<evidence type="ECO:0000313" key="16">
    <source>
        <dbReference type="Proteomes" id="UP000564033"/>
    </source>
</evidence>
<keyword evidence="14" id="KW-0573">Peptidoglycan synthesis</keyword>
<comment type="similarity">
    <text evidence="2 14">Belongs to the UppP family.</text>
</comment>
<evidence type="ECO:0000256" key="8">
    <source>
        <dbReference type="ARBA" id="ARBA00022989"/>
    </source>
</evidence>
<organism evidence="15 16">
    <name type="scientific">Candidatus Dojkabacteria bacterium</name>
    <dbReference type="NCBI Taxonomy" id="2099670"/>
    <lineage>
        <taxon>Bacteria</taxon>
        <taxon>Candidatus Dojkabacteria</taxon>
    </lineage>
</organism>
<keyword evidence="14" id="KW-0961">Cell wall biogenesis/degradation</keyword>
<evidence type="ECO:0000256" key="9">
    <source>
        <dbReference type="ARBA" id="ARBA00023136"/>
    </source>
</evidence>
<comment type="function">
    <text evidence="14">Catalyzes the dephosphorylation of undecaprenyl diphosphate (UPP). Confers resistance to bacitracin.</text>
</comment>
<evidence type="ECO:0000256" key="10">
    <source>
        <dbReference type="ARBA" id="ARBA00023251"/>
    </source>
</evidence>
<comment type="subcellular location">
    <subcellularLocation>
        <location evidence="1 14">Cell membrane</location>
        <topology evidence="1 14">Multi-pass membrane protein</topology>
    </subcellularLocation>
</comment>
<dbReference type="GO" id="GO:0046677">
    <property type="term" value="P:response to antibiotic"/>
    <property type="evidence" value="ECO:0007669"/>
    <property type="project" value="UniProtKB-UniRule"/>
</dbReference>
<evidence type="ECO:0000256" key="1">
    <source>
        <dbReference type="ARBA" id="ARBA00004651"/>
    </source>
</evidence>
<comment type="miscellaneous">
    <text evidence="14">Bacitracin is thought to be involved in the inhibition of peptidoglycan synthesis by sequestering undecaprenyl diphosphate, thereby reducing the pool of lipid carrier available.</text>
</comment>
<dbReference type="Proteomes" id="UP000564033">
    <property type="component" value="Unassembled WGS sequence"/>
</dbReference>
<keyword evidence="10 14" id="KW-0046">Antibiotic resistance</keyword>
<keyword evidence="6 14" id="KW-0812">Transmembrane</keyword>
<evidence type="ECO:0000256" key="12">
    <source>
        <dbReference type="ARBA" id="ARBA00032932"/>
    </source>
</evidence>
<dbReference type="GO" id="GO:0009252">
    <property type="term" value="P:peptidoglycan biosynthetic process"/>
    <property type="evidence" value="ECO:0007669"/>
    <property type="project" value="UniProtKB-KW"/>
</dbReference>
<feature type="transmembrane region" description="Helical" evidence="14">
    <location>
        <begin position="198"/>
        <end position="221"/>
    </location>
</feature>
<gene>
    <name evidence="14" type="primary">uppP</name>
    <name evidence="15" type="ORF">GX888_01815</name>
</gene>
<evidence type="ECO:0000256" key="11">
    <source>
        <dbReference type="ARBA" id="ARBA00032707"/>
    </source>
</evidence>
<dbReference type="GO" id="GO:0008360">
    <property type="term" value="P:regulation of cell shape"/>
    <property type="evidence" value="ECO:0007669"/>
    <property type="project" value="UniProtKB-KW"/>
</dbReference>
<proteinExistence type="inferred from homology"/>
<dbReference type="Pfam" id="PF02673">
    <property type="entry name" value="BacA"/>
    <property type="match status" value="1"/>
</dbReference>
<evidence type="ECO:0000256" key="13">
    <source>
        <dbReference type="ARBA" id="ARBA00047594"/>
    </source>
</evidence>
<sequence length="253" mass="28431">MEMLKSIILAVVQGVTELLPISSTAHLILISEYLDIEMGTYLLSVLHLGTTIALIFYFLQTLPKELYQKKHISFWLKVLLSTLPAGIFGLLFKNIIEERLRSTSIIIFSLLFWGIAIILTDRIKRRKKKITDVTWKQAVAIGVSQIIAFLPGTSRSAITTITGILVGVEKYTSLQFSFLLGLPLLLGASLYGIMEKGIFTLCTIPNCVLLIVSGGFTYITLKVLNKYSKRRWLTFFGVYRIILALILLLLTLK</sequence>
<dbReference type="PANTHER" id="PTHR30622:SF3">
    <property type="entry name" value="UNDECAPRENYL-DIPHOSPHATASE"/>
    <property type="match status" value="1"/>
</dbReference>
<dbReference type="EC" id="3.6.1.27" evidence="3 14"/>
<evidence type="ECO:0000313" key="15">
    <source>
        <dbReference type="EMBL" id="NLZ24466.1"/>
    </source>
</evidence>
<evidence type="ECO:0000256" key="14">
    <source>
        <dbReference type="HAMAP-Rule" id="MF_01006"/>
    </source>
</evidence>
<dbReference type="InterPro" id="IPR003824">
    <property type="entry name" value="UppP"/>
</dbReference>
<dbReference type="GO" id="GO:0005886">
    <property type="term" value="C:plasma membrane"/>
    <property type="evidence" value="ECO:0007669"/>
    <property type="project" value="UniProtKB-SubCell"/>
</dbReference>
<keyword evidence="5 14" id="KW-1003">Cell membrane</keyword>
<evidence type="ECO:0000256" key="7">
    <source>
        <dbReference type="ARBA" id="ARBA00022801"/>
    </source>
</evidence>
<feature type="transmembrane region" description="Helical" evidence="14">
    <location>
        <begin position="7"/>
        <end position="29"/>
    </location>
</feature>